<dbReference type="PANTHER" id="PTHR43135:SF3">
    <property type="entry name" value="ALPHA-D-RIBOSE 1-METHYLPHOSPHONATE 5-TRIPHOSPHATE DIPHOSPHATASE"/>
    <property type="match status" value="1"/>
</dbReference>
<dbReference type="InterPro" id="IPR032466">
    <property type="entry name" value="Metal_Hydrolase"/>
</dbReference>
<feature type="region of interest" description="Disordered" evidence="1">
    <location>
        <begin position="516"/>
        <end position="539"/>
    </location>
</feature>
<dbReference type="PANTHER" id="PTHR43135">
    <property type="entry name" value="ALPHA-D-RIBOSE 1-METHYLPHOSPHONATE 5-TRIPHOSPHATE DIPHOSPHATASE"/>
    <property type="match status" value="1"/>
</dbReference>
<gene>
    <name evidence="4" type="ORF">LshimejAT787_0108510</name>
</gene>
<organism evidence="4 5">
    <name type="scientific">Lyophyllum shimeji</name>
    <name type="common">Hon-shimeji</name>
    <name type="synonym">Tricholoma shimeji</name>
    <dbReference type="NCBI Taxonomy" id="47721"/>
    <lineage>
        <taxon>Eukaryota</taxon>
        <taxon>Fungi</taxon>
        <taxon>Dikarya</taxon>
        <taxon>Basidiomycota</taxon>
        <taxon>Agaricomycotina</taxon>
        <taxon>Agaricomycetes</taxon>
        <taxon>Agaricomycetidae</taxon>
        <taxon>Agaricales</taxon>
        <taxon>Tricholomatineae</taxon>
        <taxon>Lyophyllaceae</taxon>
        <taxon>Lyophyllum</taxon>
    </lineage>
</organism>
<dbReference type="InterPro" id="IPR006680">
    <property type="entry name" value="Amidohydro-rel"/>
</dbReference>
<feature type="transmembrane region" description="Helical" evidence="2">
    <location>
        <begin position="26"/>
        <end position="48"/>
    </location>
</feature>
<dbReference type="InterPro" id="IPR011059">
    <property type="entry name" value="Metal-dep_hydrolase_composite"/>
</dbReference>
<keyword evidence="5" id="KW-1185">Reference proteome</keyword>
<dbReference type="SUPFAM" id="SSF51338">
    <property type="entry name" value="Composite domain of metallo-dependent hydrolases"/>
    <property type="match status" value="1"/>
</dbReference>
<dbReference type="SUPFAM" id="SSF51556">
    <property type="entry name" value="Metallo-dependent hydrolases"/>
    <property type="match status" value="1"/>
</dbReference>
<comment type="caution">
    <text evidence="4">The sequence shown here is derived from an EMBL/GenBank/DDBJ whole genome shotgun (WGS) entry which is preliminary data.</text>
</comment>
<dbReference type="Gene3D" id="3.20.20.140">
    <property type="entry name" value="Metal-dependent hydrolases"/>
    <property type="match status" value="2"/>
</dbReference>
<dbReference type="OrthoDB" id="10258955at2759"/>
<feature type="domain" description="Amidohydrolase-related" evidence="3">
    <location>
        <begin position="408"/>
        <end position="503"/>
    </location>
</feature>
<proteinExistence type="predicted"/>
<evidence type="ECO:0000259" key="3">
    <source>
        <dbReference type="Pfam" id="PF01979"/>
    </source>
</evidence>
<accession>A0A9P3PDN4</accession>
<keyword evidence="2" id="KW-1133">Transmembrane helix</keyword>
<evidence type="ECO:0000256" key="2">
    <source>
        <dbReference type="SAM" id="Phobius"/>
    </source>
</evidence>
<evidence type="ECO:0000313" key="5">
    <source>
        <dbReference type="Proteomes" id="UP001063166"/>
    </source>
</evidence>
<dbReference type="EMBL" id="BRPK01000001">
    <property type="protein sequence ID" value="GLB33967.1"/>
    <property type="molecule type" value="Genomic_DNA"/>
</dbReference>
<dbReference type="GO" id="GO:0016810">
    <property type="term" value="F:hydrolase activity, acting on carbon-nitrogen (but not peptide) bonds"/>
    <property type="evidence" value="ECO:0007669"/>
    <property type="project" value="InterPro"/>
</dbReference>
<keyword evidence="2" id="KW-0812">Transmembrane</keyword>
<sequence>MASSCSSKAGSPHPLASTRRKATPKIVLLLAVASALALWASTSTLFWARLEAASRIQNVPINAQEILAQCISLRAIPGPPQDFHSREVSDRYEPGTNATLIKNAMIFTGEKNGSVVIHGNIFLDKGIVKSIGKVPQYVLDRAGPNVTVLDAKGAWVTPGLVDLHSHLGLLSAPVLAGATDLNAVHGPIEPWLRSIDGFNTRDDSFELAIAGGVTSAQVLPGSGNAIGGQAFVIKLRKTSEGSPTSMIIEPPDTFTGSKSRNDKIRWRYLKQACGENLRRYGNRMDSMWALRSAYNEARKVKHAQEAFCAKAEAGLWDTAGNIFPGDLKWEALVDVLRGRVKITSDCYEVVDLDDVVRLSNEFEFPIASFQSASEAWLVPELVKKTWGGAAGIALFATNHRSKRESFRGSEFAPRVLADAGIPVIMKSDHPFMNSRYLLYEAQQAHYFGLPANLSLAAVTSTPATIAGLSHRIGYLREGTDADVVMWDSHPLQLGATPVKVWIDGILQIPVPSKTDAPTNVEVGKGKEDDEWREEPDVPNWDKERKEAIKWEGLPPLGSKHKKSIAVFSNVKTVWTMGPDGYVQAAFTANAEEEMGTVVVEDGQMTCAGTSCIALVEGTDVIDLHGGSISPGLMTFGSSLGLEEIAKEPSTGDGQPYDAFAHNVPDILDDPGAVLRAMDALMFGTRNALTAYRSGVTLATSSLGKAYYLDGTGAHVISGLSATFRTGAAHAMEPEAIVQDIAALHIHIGRPHPLIGEGVSVSTQIAALRRLLFGWETKAKETGHWFRKAAEGVVPLVVEVENADIMAMLLILKIEVEDTIGSRMRMVFSGASEAHLLAKEIGDAGVGVILRPARPFPSTWDQRRILPGPPLTNDTALVKLLDHGVTVALGVREAWEARNTRFDIQWAVLESNGKIDRRQMHALAYTNLPKLLGVREDEGESQRAVDMVAYDRGGAFDFSSKVVAVISSERQQVDLF</sequence>
<dbReference type="InterPro" id="IPR051781">
    <property type="entry name" value="Metallo-dep_Hydrolase"/>
</dbReference>
<evidence type="ECO:0000256" key="1">
    <source>
        <dbReference type="SAM" id="MobiDB-lite"/>
    </source>
</evidence>
<name>A0A9P3PDN4_LYOSH</name>
<dbReference type="Pfam" id="PF01979">
    <property type="entry name" value="Amidohydro_1"/>
    <property type="match status" value="1"/>
</dbReference>
<dbReference type="AlphaFoldDB" id="A0A9P3PDN4"/>
<evidence type="ECO:0000313" key="4">
    <source>
        <dbReference type="EMBL" id="GLB33967.1"/>
    </source>
</evidence>
<reference evidence="4" key="1">
    <citation type="submission" date="2022-07" db="EMBL/GenBank/DDBJ databases">
        <title>The genome of Lyophyllum shimeji provides insight into the initial evolution of ectomycorrhizal fungal genome.</title>
        <authorList>
            <person name="Kobayashi Y."/>
            <person name="Shibata T."/>
            <person name="Hirakawa H."/>
            <person name="Shigenobu S."/>
            <person name="Nishiyama T."/>
            <person name="Yamada A."/>
            <person name="Hasebe M."/>
            <person name="Kawaguchi M."/>
        </authorList>
    </citation>
    <scope>NUCLEOTIDE SEQUENCE</scope>
    <source>
        <strain evidence="4">AT787</strain>
    </source>
</reference>
<protein>
    <submittedName>
        <fullName evidence="4">Amidohydrolase</fullName>
    </submittedName>
</protein>
<keyword evidence="2" id="KW-0472">Membrane</keyword>
<dbReference type="Proteomes" id="UP001063166">
    <property type="component" value="Unassembled WGS sequence"/>
</dbReference>